<feature type="domain" description="DUF4438" evidence="2">
    <location>
        <begin position="161"/>
        <end position="283"/>
    </location>
</feature>
<dbReference type="InterPro" id="IPR044909">
    <property type="entry name" value="TM_1086_sf"/>
</dbReference>
<protein>
    <submittedName>
        <fullName evidence="3">DUF4438 domain-containing protein</fullName>
    </submittedName>
</protein>
<accession>A0A5S9F4Q7</accession>
<name>A0A5S9F4Q7_UABAM</name>
<evidence type="ECO:0000313" key="4">
    <source>
        <dbReference type="Proteomes" id="UP000326354"/>
    </source>
</evidence>
<dbReference type="EMBL" id="AP019860">
    <property type="protein sequence ID" value="BBM85808.1"/>
    <property type="molecule type" value="Genomic_DNA"/>
</dbReference>
<dbReference type="InterPro" id="IPR029433">
    <property type="entry name" value="DUF4438_N"/>
</dbReference>
<keyword evidence="4" id="KW-1185">Reference proteome</keyword>
<dbReference type="Gene3D" id="2.102.30.10">
    <property type="entry name" value="tm1086 (SG structure) domain"/>
    <property type="match status" value="1"/>
</dbReference>
<dbReference type="KEGG" id="uam:UABAM_04186"/>
<gene>
    <name evidence="3" type="ORF">UABAM_04186</name>
</gene>
<evidence type="ECO:0000313" key="3">
    <source>
        <dbReference type="EMBL" id="BBM85808.1"/>
    </source>
</evidence>
<dbReference type="Proteomes" id="UP000326354">
    <property type="component" value="Chromosome"/>
</dbReference>
<dbReference type="OrthoDB" id="596789at2"/>
<dbReference type="Pfam" id="PF14505">
    <property type="entry name" value="DUF4438"/>
    <property type="match status" value="1"/>
</dbReference>
<dbReference type="RefSeq" id="WP_151969898.1">
    <property type="nucleotide sequence ID" value="NZ_AP019860.1"/>
</dbReference>
<evidence type="ECO:0000259" key="1">
    <source>
        <dbReference type="Pfam" id="PF14505"/>
    </source>
</evidence>
<feature type="domain" description="DUF4438" evidence="1">
    <location>
        <begin position="27"/>
        <end position="158"/>
    </location>
</feature>
<organism evidence="3 4">
    <name type="scientific">Uabimicrobium amorphum</name>
    <dbReference type="NCBI Taxonomy" id="2596890"/>
    <lineage>
        <taxon>Bacteria</taxon>
        <taxon>Pseudomonadati</taxon>
        <taxon>Planctomycetota</taxon>
        <taxon>Candidatus Uabimicrobiia</taxon>
        <taxon>Candidatus Uabimicrobiales</taxon>
        <taxon>Candidatus Uabimicrobiaceae</taxon>
        <taxon>Candidatus Uabimicrobium</taxon>
    </lineage>
</organism>
<dbReference type="Gene3D" id="2.40.10.170">
    <property type="match status" value="1"/>
</dbReference>
<dbReference type="InterPro" id="IPR044910">
    <property type="entry name" value="TM_1086_SG_dom"/>
</dbReference>
<dbReference type="AlphaFoldDB" id="A0A5S9F4Q7"/>
<proteinExistence type="predicted"/>
<dbReference type="Pfam" id="PF20999">
    <property type="entry name" value="DUF4438_C"/>
    <property type="match status" value="1"/>
</dbReference>
<evidence type="ECO:0000259" key="2">
    <source>
        <dbReference type="Pfam" id="PF20999"/>
    </source>
</evidence>
<dbReference type="InterPro" id="IPR048399">
    <property type="entry name" value="DUF4438_C"/>
</dbReference>
<dbReference type="Gene3D" id="4.10.1180.10">
    <property type="entry name" value="tm1086 domain"/>
    <property type="match status" value="1"/>
</dbReference>
<reference evidence="3 4" key="1">
    <citation type="submission" date="2019-08" db="EMBL/GenBank/DDBJ databases">
        <title>Complete genome sequence of Candidatus Uab amorphum.</title>
        <authorList>
            <person name="Shiratori T."/>
            <person name="Suzuki S."/>
            <person name="Kakizawa Y."/>
            <person name="Ishida K."/>
        </authorList>
    </citation>
    <scope>NUCLEOTIDE SEQUENCE [LARGE SCALE GENOMIC DNA]</scope>
    <source>
        <strain evidence="3 4">SRT547</strain>
    </source>
</reference>
<sequence length="286" mass="30741">MLENNAEKLIKISVQGEAQHPYVGSPYRIDKEGRAHIVTATGGIIYNVQMGDSAMGWEADHLEPGVSVKNTEKLYNAALNLYACLGNEAKLMSGEAKGKKGFVIGIHGGVDHVMVHFPEDVLEDMALGDKIRIKGFGLGLKLDNYPDIHVMNIDPSLLMKLGVAEDGEKLKVPVTHVIPPYLMGSGIGTSTATKGDYDIMTTDSEEVEKINLSTLRLGDVVMIKDWSNNYGRAYLKGAVTIGVVIHGDSLKMGHGPGVQVVMTAATDLIEGIITPDANIANYLGIK</sequence>